<name>A0A4P7CZ29_9BURK</name>
<reference evidence="2 3" key="1">
    <citation type="submission" date="2019-03" db="EMBL/GenBank/DDBJ databases">
        <title>Paraburkholderia sp. 7MH5, isolated from subtropical forest soil.</title>
        <authorList>
            <person name="Gao Z.-H."/>
            <person name="Qiu L.-H."/>
        </authorList>
    </citation>
    <scope>NUCLEOTIDE SEQUENCE [LARGE SCALE GENOMIC DNA]</scope>
    <source>
        <strain evidence="2 3">7MH5</strain>
    </source>
</reference>
<dbReference type="Pfam" id="PF13663">
    <property type="entry name" value="DUF4148"/>
    <property type="match status" value="1"/>
</dbReference>
<dbReference type="EMBL" id="CP038150">
    <property type="protein sequence ID" value="QBR01591.1"/>
    <property type="molecule type" value="Genomic_DNA"/>
</dbReference>
<dbReference type="RefSeq" id="WP_134756406.1">
    <property type="nucleotide sequence ID" value="NZ_CP038150.1"/>
</dbReference>
<keyword evidence="3" id="KW-1185">Reference proteome</keyword>
<dbReference type="KEGG" id="ppai:E1956_30955"/>
<dbReference type="InterPro" id="IPR025421">
    <property type="entry name" value="DUF4148"/>
</dbReference>
<feature type="signal peptide" evidence="1">
    <location>
        <begin position="1"/>
        <end position="22"/>
    </location>
</feature>
<evidence type="ECO:0000313" key="3">
    <source>
        <dbReference type="Proteomes" id="UP000295727"/>
    </source>
</evidence>
<feature type="chain" id="PRO_5020317187" evidence="1">
    <location>
        <begin position="23"/>
        <end position="105"/>
    </location>
</feature>
<protein>
    <submittedName>
        <fullName evidence="2">DUF4148 domain-containing protein</fullName>
    </submittedName>
</protein>
<dbReference type="OrthoDB" id="9099264at2"/>
<organism evidence="2 3">
    <name type="scientific">Paraburkholderia pallida</name>
    <dbReference type="NCBI Taxonomy" id="2547399"/>
    <lineage>
        <taxon>Bacteria</taxon>
        <taxon>Pseudomonadati</taxon>
        <taxon>Pseudomonadota</taxon>
        <taxon>Betaproteobacteria</taxon>
        <taxon>Burkholderiales</taxon>
        <taxon>Burkholderiaceae</taxon>
        <taxon>Paraburkholderia</taxon>
    </lineage>
</organism>
<accession>A0A4P7CZ29</accession>
<dbReference type="Proteomes" id="UP000295727">
    <property type="component" value="Chromosome 3"/>
</dbReference>
<proteinExistence type="predicted"/>
<evidence type="ECO:0000313" key="2">
    <source>
        <dbReference type="EMBL" id="QBR01591.1"/>
    </source>
</evidence>
<keyword evidence="1" id="KW-0732">Signal</keyword>
<evidence type="ECO:0000256" key="1">
    <source>
        <dbReference type="SAM" id="SignalP"/>
    </source>
</evidence>
<sequence>MKMLLPAVLISCVLGAPTLACAQATDAPITRAEVSADLIRVEQAGYNPASSDLYYPADIQAAEAKVAAHDGSPAAQATGGVALSGASQAGAALAMNDTASIYAHP</sequence>
<gene>
    <name evidence="2" type="ORF">E1956_30955</name>
</gene>
<dbReference type="AlphaFoldDB" id="A0A4P7CZ29"/>